<feature type="signal peptide" evidence="1">
    <location>
        <begin position="1"/>
        <end position="24"/>
    </location>
</feature>
<dbReference type="KEGG" id="ebz:J7S26_06235"/>
<dbReference type="Proteomes" id="UP000636394">
    <property type="component" value="Unassembled WGS sequence"/>
</dbReference>
<dbReference type="EMBL" id="WPCR01000005">
    <property type="protein sequence ID" value="NHM14100.1"/>
    <property type="molecule type" value="Genomic_DNA"/>
</dbReference>
<evidence type="ECO:0000313" key="5">
    <source>
        <dbReference type="Proteomes" id="UP000671910"/>
    </source>
</evidence>
<proteinExistence type="predicted"/>
<reference evidence="2 4" key="1">
    <citation type="submission" date="2019-11" db="EMBL/GenBank/DDBJ databases">
        <title>Eggerthellaceae novel genus isolated from the rectal contents of marmort.</title>
        <authorList>
            <person name="Zhang G."/>
        </authorList>
    </citation>
    <scope>NUCLEOTIDE SEQUENCE [LARGE SCALE GENOMIC DNA]</scope>
    <source>
        <strain evidence="4">zg-886</strain>
        <strain evidence="2">Zg-886</strain>
    </source>
</reference>
<organism evidence="3 5">
    <name type="scientific">Xiamenia xianingshaonis</name>
    <dbReference type="NCBI Taxonomy" id="2682776"/>
    <lineage>
        <taxon>Bacteria</taxon>
        <taxon>Bacillati</taxon>
        <taxon>Actinomycetota</taxon>
        <taxon>Coriobacteriia</taxon>
        <taxon>Eggerthellales</taxon>
        <taxon>Eggerthellaceae</taxon>
        <taxon>Xiamenia</taxon>
    </lineage>
</organism>
<evidence type="ECO:0000313" key="3">
    <source>
        <dbReference type="EMBL" id="QTU83964.1"/>
    </source>
</evidence>
<evidence type="ECO:0000313" key="2">
    <source>
        <dbReference type="EMBL" id="NHM14100.1"/>
    </source>
</evidence>
<dbReference type="Proteomes" id="UP000671910">
    <property type="component" value="Chromosome"/>
</dbReference>
<protein>
    <recommendedName>
        <fullName evidence="6">Thrombospondin type 3 repeat-containing protein</fullName>
    </recommendedName>
</protein>
<evidence type="ECO:0000256" key="1">
    <source>
        <dbReference type="SAM" id="SignalP"/>
    </source>
</evidence>
<accession>A0A9E6SU21</accession>
<dbReference type="EMBL" id="CP072829">
    <property type="protein sequence ID" value="QTU83964.1"/>
    <property type="molecule type" value="Genomic_DNA"/>
</dbReference>
<keyword evidence="4" id="KW-1185">Reference proteome</keyword>
<dbReference type="AlphaFoldDB" id="A0A9E6SU21"/>
<dbReference type="RefSeq" id="WP_166339232.1">
    <property type="nucleotide sequence ID" value="NZ_CP072829.1"/>
</dbReference>
<reference evidence="3" key="2">
    <citation type="submission" date="2021-04" db="EMBL/GenBank/DDBJ databases">
        <title>Novel species in family Eggerthellaceae.</title>
        <authorList>
            <person name="Zhang G."/>
        </authorList>
    </citation>
    <scope>NUCLEOTIDE SEQUENCE</scope>
    <source>
        <strain evidence="3">Zg-886</strain>
    </source>
</reference>
<sequence>MKKRIAMIVGVLIVALCVPMVAFGAPVWSGAGSAAVREAPAQSACPNYEDANADGTCDNFGTMCPPDAQACPRYQDADVDGACDNAADRPAQACPRAGAGRPANSGACPAFADENNDGVCDGCGNAQGACPNYQDADNDGACDNAADRPAHGRCENGHGSGHGHGCRR</sequence>
<evidence type="ECO:0008006" key="6">
    <source>
        <dbReference type="Google" id="ProtNLM"/>
    </source>
</evidence>
<feature type="chain" id="PRO_5039732943" description="Thrombospondin type 3 repeat-containing protein" evidence="1">
    <location>
        <begin position="25"/>
        <end position="168"/>
    </location>
</feature>
<name>A0A9E6SU21_9ACTN</name>
<gene>
    <name evidence="2" type="ORF">GMI68_04860</name>
    <name evidence="3" type="ORF">J7S26_06235</name>
</gene>
<evidence type="ECO:0000313" key="4">
    <source>
        <dbReference type="Proteomes" id="UP000636394"/>
    </source>
</evidence>
<keyword evidence="1" id="KW-0732">Signal</keyword>